<dbReference type="PANTHER" id="PTHR43448:SF2">
    <property type="entry name" value="PROTOHEME IX FARNESYLTRANSFERASE, MITOCHONDRIAL"/>
    <property type="match status" value="1"/>
</dbReference>
<dbReference type="InterPro" id="IPR044878">
    <property type="entry name" value="UbiA_sf"/>
</dbReference>
<accession>A0A0M3K2Z6</accession>
<proteinExistence type="predicted"/>
<keyword evidence="6 8" id="KW-0472">Membrane</keyword>
<keyword evidence="2" id="KW-0808">Transferase</keyword>
<keyword evidence="10" id="KW-1185">Reference proteome</keyword>
<evidence type="ECO:0000256" key="3">
    <source>
        <dbReference type="ARBA" id="ARBA00022692"/>
    </source>
</evidence>
<dbReference type="Proteomes" id="UP000267096">
    <property type="component" value="Unassembled WGS sequence"/>
</dbReference>
<feature type="transmembrane region" description="Helical" evidence="8">
    <location>
        <begin position="296"/>
        <end position="313"/>
    </location>
</feature>
<evidence type="ECO:0000256" key="7">
    <source>
        <dbReference type="ARBA" id="ARBA00030253"/>
    </source>
</evidence>
<dbReference type="NCBIfam" id="TIGR01473">
    <property type="entry name" value="cyoE_ctaB"/>
    <property type="match status" value="1"/>
</dbReference>
<evidence type="ECO:0000256" key="6">
    <source>
        <dbReference type="ARBA" id="ARBA00023136"/>
    </source>
</evidence>
<dbReference type="AlphaFoldDB" id="A0A0M3K2Z6"/>
<evidence type="ECO:0000256" key="1">
    <source>
        <dbReference type="ARBA" id="ARBA00004141"/>
    </source>
</evidence>
<dbReference type="Gene3D" id="1.10.357.140">
    <property type="entry name" value="UbiA prenyltransferase"/>
    <property type="match status" value="1"/>
</dbReference>
<name>A0A0M3K2Z6_ANISI</name>
<evidence type="ECO:0000256" key="4">
    <source>
        <dbReference type="ARBA" id="ARBA00022989"/>
    </source>
</evidence>
<feature type="transmembrane region" description="Helical" evidence="8">
    <location>
        <begin position="142"/>
        <end position="160"/>
    </location>
</feature>
<keyword evidence="3 8" id="KW-0812">Transmembrane</keyword>
<comment type="subcellular location">
    <subcellularLocation>
        <location evidence="1">Membrane</location>
        <topology evidence="1">Multi-pass membrane protein</topology>
    </subcellularLocation>
</comment>
<evidence type="ECO:0000313" key="9">
    <source>
        <dbReference type="EMBL" id="VDK53202.1"/>
    </source>
</evidence>
<feature type="transmembrane region" description="Helical" evidence="8">
    <location>
        <begin position="115"/>
        <end position="136"/>
    </location>
</feature>
<evidence type="ECO:0000256" key="2">
    <source>
        <dbReference type="ARBA" id="ARBA00022679"/>
    </source>
</evidence>
<organism evidence="11">
    <name type="scientific">Anisakis simplex</name>
    <name type="common">Herring worm</name>
    <dbReference type="NCBI Taxonomy" id="6269"/>
    <lineage>
        <taxon>Eukaryota</taxon>
        <taxon>Metazoa</taxon>
        <taxon>Ecdysozoa</taxon>
        <taxon>Nematoda</taxon>
        <taxon>Chromadorea</taxon>
        <taxon>Rhabditida</taxon>
        <taxon>Spirurina</taxon>
        <taxon>Ascaridomorpha</taxon>
        <taxon>Ascaridoidea</taxon>
        <taxon>Anisakidae</taxon>
        <taxon>Anisakis</taxon>
        <taxon>Anisakis simplex complex</taxon>
    </lineage>
</organism>
<evidence type="ECO:0000313" key="11">
    <source>
        <dbReference type="WBParaSite" id="ASIM_0001532501-mRNA-1"/>
    </source>
</evidence>
<dbReference type="Pfam" id="PF01040">
    <property type="entry name" value="UbiA"/>
    <property type="match status" value="1"/>
</dbReference>
<dbReference type="GO" id="GO:0005739">
    <property type="term" value="C:mitochondrion"/>
    <property type="evidence" value="ECO:0007669"/>
    <property type="project" value="TreeGrafter"/>
</dbReference>
<protein>
    <recommendedName>
        <fullName evidence="7">Heme O synthase</fullName>
    </recommendedName>
</protein>
<dbReference type="GO" id="GO:0006784">
    <property type="term" value="P:heme A biosynthetic process"/>
    <property type="evidence" value="ECO:0007669"/>
    <property type="project" value="TreeGrafter"/>
</dbReference>
<evidence type="ECO:0000256" key="8">
    <source>
        <dbReference type="SAM" id="Phobius"/>
    </source>
</evidence>
<dbReference type="PANTHER" id="PTHR43448">
    <property type="entry name" value="PROTOHEME IX FARNESYLTRANSFERASE, MITOCHONDRIAL"/>
    <property type="match status" value="1"/>
</dbReference>
<dbReference type="WBParaSite" id="ASIM_0001532501-mRNA-1">
    <property type="protein sequence ID" value="ASIM_0001532501-mRNA-1"/>
    <property type="gene ID" value="ASIM_0001532501"/>
</dbReference>
<dbReference type="GO" id="GO:0016020">
    <property type="term" value="C:membrane"/>
    <property type="evidence" value="ECO:0007669"/>
    <property type="project" value="UniProtKB-SubCell"/>
</dbReference>
<reference evidence="11" key="1">
    <citation type="submission" date="2017-02" db="UniProtKB">
        <authorList>
            <consortium name="WormBaseParasite"/>
        </authorList>
    </citation>
    <scope>IDENTIFICATION</scope>
</reference>
<reference evidence="9 10" key="2">
    <citation type="submission" date="2018-11" db="EMBL/GenBank/DDBJ databases">
        <authorList>
            <consortium name="Pathogen Informatics"/>
        </authorList>
    </citation>
    <scope>NUCLEOTIDE SEQUENCE [LARGE SCALE GENOMIC DNA]</scope>
</reference>
<feature type="transmembrane region" description="Helical" evidence="8">
    <location>
        <begin position="167"/>
        <end position="187"/>
    </location>
</feature>
<dbReference type="OrthoDB" id="5211at2759"/>
<dbReference type="InterPro" id="IPR000537">
    <property type="entry name" value="UbiA_prenyltransferase"/>
</dbReference>
<evidence type="ECO:0000256" key="5">
    <source>
        <dbReference type="ARBA" id="ARBA00023133"/>
    </source>
</evidence>
<dbReference type="GO" id="GO:0008495">
    <property type="term" value="F:protoheme IX farnesyltransferase activity"/>
    <property type="evidence" value="ECO:0007669"/>
    <property type="project" value="InterPro"/>
</dbReference>
<dbReference type="EMBL" id="UYRR01031901">
    <property type="protein sequence ID" value="VDK53202.1"/>
    <property type="molecule type" value="Genomic_DNA"/>
</dbReference>
<gene>
    <name evidence="9" type="ORF">ASIM_LOCUS14735</name>
</gene>
<dbReference type="InterPro" id="IPR006369">
    <property type="entry name" value="Protohaem_IX_farnesylTrfase"/>
</dbReference>
<dbReference type="CDD" id="cd13957">
    <property type="entry name" value="PT_UbiA_Cox10"/>
    <property type="match status" value="1"/>
</dbReference>
<keyword evidence="5" id="KW-0350">Heme biosynthesis</keyword>
<evidence type="ECO:0000313" key="10">
    <source>
        <dbReference type="Proteomes" id="UP000267096"/>
    </source>
</evidence>
<sequence>MLPTRLAVRLHGIRPSCFATSRTSMIAVRKAQPEIDISSSASSTDLNASAWKRQPSTSKMETTSHLHFDLSSLFACVIGTTLLSACANACNHLLEAPYDAQMKRTQARLLVVHRFSPLHAAVFASVVASAGTCILWDGCNSLTAMLGLLNVFLYAGVYTPMKRHSAACTWVGAIVGSIPPLMGYTAATGTLEPAAFALAAVLYCWQFPHFNALSWNHRGDYSRAGYRIMCVTDEALCKRTTLRHSLALLGICSFVVPYSGLTTWSFAFDSLPVNACLLYLSAKFFCNPNAKTSRSLFRYSLVYLPLMMVLMVVSKYGQASATEVHISKCDHDS</sequence>
<feature type="transmembrane region" description="Helical" evidence="8">
    <location>
        <begin position="193"/>
        <end position="213"/>
    </location>
</feature>
<feature type="transmembrane region" description="Helical" evidence="8">
    <location>
        <begin position="246"/>
        <end position="267"/>
    </location>
</feature>
<keyword evidence="4 8" id="KW-1133">Transmembrane helix</keyword>